<evidence type="ECO:0000313" key="4">
    <source>
        <dbReference type="Proteomes" id="UP000076722"/>
    </source>
</evidence>
<accession>A0A164U186</accession>
<dbReference type="Pfam" id="PF12110">
    <property type="entry name" value="Nup96"/>
    <property type="match status" value="1"/>
</dbReference>
<protein>
    <recommendedName>
        <fullName evidence="2">Nuclear pore complex protein NUP96 C-terminal domain-containing protein</fullName>
    </recommendedName>
</protein>
<sequence length="881" mass="97236">MTKFRADWDSDTELDVGLEETLPPSSPPRNDSRRATVEDYSSGSDEDELQEEEEELMQTSPSRGPVAAQALVQDDDGEYVHAHEAGIHEPSPESWDSERDFDANKENERRVTTEPIPWAATVGVEPHRLHVMQQSFFHTQPQPPTTQPPSRYPISISKGRTPTPQNATPSATQTNGKRTIRPSDFNSTVENGERSSFGNNLLNPPTRPARKYAKVTPQVSLTAGHEGSLVDLGLSMSRSFRVSWGPGGTLAHFGTICGPKDTSNYASSSVITVEKLKISPVDDDDERDRSSDLLSLLSRQTEVSIDQGIPSASALQSLRFNDFASIFPTSDTSPEANLWRLGVALFDELDLLDPNVSVQVFQRIYQIRRKDAVSQWLEGACRSAVDSDFGSLRGSGNVAKQILTLLTGNQVERAVELAVDGKFVQLSTLLSQSGDATFRDSLRDQITIWREQRVNTHISPEVLMLYELLAGMTIAEGARGPLDWKRAFGLRLWFGDTLDVDAGLVDVVEEYERLAENSSCPSPTPWYIESPPSSPLARTLRRPSSTISVLDAQFLMIKLFTDPSLSFDELLSPLPYSPSPLDTRLPFFMYILLSGILPDRDISDRQTSSAGPVRGSSMIAGQVIEGYATMLENVDSIKEAAFVLMFLESGAGRKKSIVELLSRNAHLIDEELEEALLVLQIPIQWINEAKATYHLYQGEIYEGYEAALKGGLQNLAHDLAVQRLAPEVVMRDDMRLLRHLFARFIPKLVNGWSTRGKLYLDYATLMIALDQQAEATRAAEPEAVPDAVEAAELSRLALELPKLIPNLPDVGGRNPALLHRAAVQRMSNELAKREAGLKKLGLDNITLGKGAVLLLDNETRLANAKSKAIHRFMQSVEAAAS</sequence>
<dbReference type="InterPro" id="IPR021967">
    <property type="entry name" value="Nup98_C"/>
</dbReference>
<dbReference type="AlphaFoldDB" id="A0A164U186"/>
<keyword evidence="4" id="KW-1185">Reference proteome</keyword>
<feature type="compositionally biased region" description="Basic and acidic residues" evidence="1">
    <location>
        <begin position="78"/>
        <end position="110"/>
    </location>
</feature>
<feature type="compositionally biased region" description="Acidic residues" evidence="1">
    <location>
        <begin position="9"/>
        <end position="18"/>
    </location>
</feature>
<name>A0A164U186_9AGAM</name>
<feature type="region of interest" description="Disordered" evidence="1">
    <location>
        <begin position="1"/>
        <end position="110"/>
    </location>
</feature>
<feature type="compositionally biased region" description="Acidic residues" evidence="1">
    <location>
        <begin position="44"/>
        <end position="56"/>
    </location>
</feature>
<feature type="compositionally biased region" description="Pro residues" evidence="1">
    <location>
        <begin position="141"/>
        <end position="151"/>
    </location>
</feature>
<feature type="compositionally biased region" description="Polar residues" evidence="1">
    <location>
        <begin position="184"/>
        <end position="203"/>
    </location>
</feature>
<evidence type="ECO:0000259" key="2">
    <source>
        <dbReference type="Pfam" id="PF12110"/>
    </source>
</evidence>
<dbReference type="Proteomes" id="UP000076722">
    <property type="component" value="Unassembled WGS sequence"/>
</dbReference>
<feature type="region of interest" description="Disordered" evidence="1">
    <location>
        <begin position="138"/>
        <end position="208"/>
    </location>
</feature>
<dbReference type="STRING" id="1314777.A0A164U186"/>
<dbReference type="EMBL" id="KV419409">
    <property type="protein sequence ID" value="KZS92827.1"/>
    <property type="molecule type" value="Genomic_DNA"/>
</dbReference>
<evidence type="ECO:0000256" key="1">
    <source>
        <dbReference type="SAM" id="MobiDB-lite"/>
    </source>
</evidence>
<reference evidence="3 4" key="1">
    <citation type="journal article" date="2016" name="Mol. Biol. Evol.">
        <title>Comparative Genomics of Early-Diverging Mushroom-Forming Fungi Provides Insights into the Origins of Lignocellulose Decay Capabilities.</title>
        <authorList>
            <person name="Nagy L.G."/>
            <person name="Riley R."/>
            <person name="Tritt A."/>
            <person name="Adam C."/>
            <person name="Daum C."/>
            <person name="Floudas D."/>
            <person name="Sun H."/>
            <person name="Yadav J.S."/>
            <person name="Pangilinan J."/>
            <person name="Larsson K.H."/>
            <person name="Matsuura K."/>
            <person name="Barry K."/>
            <person name="Labutti K."/>
            <person name="Kuo R."/>
            <person name="Ohm R.A."/>
            <person name="Bhattacharya S.S."/>
            <person name="Shirouzu T."/>
            <person name="Yoshinaga Y."/>
            <person name="Martin F.M."/>
            <person name="Grigoriev I.V."/>
            <person name="Hibbett D.S."/>
        </authorList>
    </citation>
    <scope>NUCLEOTIDE SEQUENCE [LARGE SCALE GENOMIC DNA]</scope>
    <source>
        <strain evidence="3 4">HHB9708</strain>
    </source>
</reference>
<feature type="domain" description="Nuclear pore complex protein NUP96 C-terminal" evidence="2">
    <location>
        <begin position="401"/>
        <end position="693"/>
    </location>
</feature>
<dbReference type="Gene3D" id="1.25.40.690">
    <property type="match status" value="1"/>
</dbReference>
<feature type="compositionally biased region" description="Polar residues" evidence="1">
    <location>
        <begin position="158"/>
        <end position="177"/>
    </location>
</feature>
<proteinExistence type="predicted"/>
<evidence type="ECO:0000313" key="3">
    <source>
        <dbReference type="EMBL" id="KZS92827.1"/>
    </source>
</evidence>
<dbReference type="OrthoDB" id="3797628at2759"/>
<gene>
    <name evidence="3" type="ORF">SISNIDRAFT_495976</name>
</gene>
<organism evidence="3 4">
    <name type="scientific">Sistotremastrum niveocremeum HHB9708</name>
    <dbReference type="NCBI Taxonomy" id="1314777"/>
    <lineage>
        <taxon>Eukaryota</taxon>
        <taxon>Fungi</taxon>
        <taxon>Dikarya</taxon>
        <taxon>Basidiomycota</taxon>
        <taxon>Agaricomycotina</taxon>
        <taxon>Agaricomycetes</taxon>
        <taxon>Sistotremastrales</taxon>
        <taxon>Sistotremastraceae</taxon>
        <taxon>Sertulicium</taxon>
        <taxon>Sertulicium niveocremeum</taxon>
    </lineage>
</organism>